<dbReference type="AlphaFoldDB" id="A6WFS7"/>
<dbReference type="InterPro" id="IPR013118">
    <property type="entry name" value="Mannitol_DH_C"/>
</dbReference>
<dbReference type="PANTHER" id="PTHR43362:SF1">
    <property type="entry name" value="MANNITOL DEHYDROGENASE 2-RELATED"/>
    <property type="match status" value="1"/>
</dbReference>
<dbReference type="PRINTS" id="PR00084">
    <property type="entry name" value="MTLDHDRGNASE"/>
</dbReference>
<evidence type="ECO:0000313" key="7">
    <source>
        <dbReference type="Proteomes" id="UP000001116"/>
    </source>
</evidence>
<feature type="region of interest" description="Disordered" evidence="3">
    <location>
        <begin position="1"/>
        <end position="27"/>
    </location>
</feature>
<keyword evidence="1" id="KW-0560">Oxidoreductase</keyword>
<dbReference type="InterPro" id="IPR036291">
    <property type="entry name" value="NAD(P)-bd_dom_sf"/>
</dbReference>
<accession>A6WFS7</accession>
<dbReference type="InterPro" id="IPR000669">
    <property type="entry name" value="Mannitol_DH"/>
</dbReference>
<sequence>MSTTWSDETPLRSTPTETPEPAVAGDRGLRTPAVVHLGVGGLRLAHHAVCLHEVVRRRLSDDWGLVHVELRPPGEDGLIRLDRERDHRVQLPGTSSPEFREVEVLTEFTTSADDSAAVLDVLADPATRLVTLRVSEEQEFFGLCAAPEHPAARIAHGYLVRALARRRDAGLPPFTVLSCDPVPRNGARTRDAVLELARRTDPLLADWIGRDVRFPGSLVDPTLPGGSALPFRWVVEDDFGHGRPPLEEAGAHLVTHTAPHEQLRMHLLDGARCALGLVGGTAGARTTAEALADPRVRAFLGGFLEEAASSLLHVPGVDLPGYRAAVLARLAGADEPLPRSGSAAVSAVVLPSLRQALDHYRPRRHLVLAVAVWLLTLPGSGGDARTMLRQHHALLGTLADDPHLTAELQEALVLLAAGTFDPRPTDAPEETP</sequence>
<evidence type="ECO:0000313" key="6">
    <source>
        <dbReference type="EMBL" id="ABS05666.1"/>
    </source>
</evidence>
<dbReference type="Proteomes" id="UP000001116">
    <property type="component" value="Chromosome"/>
</dbReference>
<dbReference type="RefSeq" id="WP_012086041.1">
    <property type="nucleotide sequence ID" value="NC_009664.2"/>
</dbReference>
<dbReference type="EMBL" id="CP000750">
    <property type="protein sequence ID" value="ABS05666.1"/>
    <property type="molecule type" value="Genomic_DNA"/>
</dbReference>
<dbReference type="InterPro" id="IPR008927">
    <property type="entry name" value="6-PGluconate_DH-like_C_sf"/>
</dbReference>
<dbReference type="InterPro" id="IPR013328">
    <property type="entry name" value="6PGD_dom2"/>
</dbReference>
<protein>
    <submittedName>
        <fullName evidence="6">Mannitol dehydrogenase rossman domain</fullName>
    </submittedName>
</protein>
<gene>
    <name evidence="6" type="ordered locus">Krad_4203</name>
</gene>
<dbReference type="SUPFAM" id="SSF48179">
    <property type="entry name" value="6-phosphogluconate dehydrogenase C-terminal domain-like"/>
    <property type="match status" value="1"/>
</dbReference>
<dbReference type="GO" id="GO:0008926">
    <property type="term" value="F:mannitol-1-phosphate 5-dehydrogenase activity"/>
    <property type="evidence" value="ECO:0007669"/>
    <property type="project" value="UniProtKB-EC"/>
</dbReference>
<dbReference type="KEGG" id="kra:Krad_4203"/>
<dbReference type="STRING" id="266940.Krad_4203"/>
<evidence type="ECO:0000256" key="2">
    <source>
        <dbReference type="ARBA" id="ARBA00048615"/>
    </source>
</evidence>
<dbReference type="PANTHER" id="PTHR43362">
    <property type="entry name" value="MANNITOL DEHYDROGENASE DSF1-RELATED"/>
    <property type="match status" value="1"/>
</dbReference>
<dbReference type="OrthoDB" id="271711at2"/>
<dbReference type="InterPro" id="IPR050988">
    <property type="entry name" value="Mannitol_DH/Oxidoreductase"/>
</dbReference>
<dbReference type="Gene3D" id="1.10.1040.10">
    <property type="entry name" value="N-(1-d-carboxylethyl)-l-norvaline Dehydrogenase, domain 2"/>
    <property type="match status" value="1"/>
</dbReference>
<evidence type="ECO:0000259" key="4">
    <source>
        <dbReference type="Pfam" id="PF01232"/>
    </source>
</evidence>
<dbReference type="Pfam" id="PF08125">
    <property type="entry name" value="Mannitol_dh_C"/>
    <property type="match status" value="1"/>
</dbReference>
<evidence type="ECO:0000256" key="3">
    <source>
        <dbReference type="SAM" id="MobiDB-lite"/>
    </source>
</evidence>
<dbReference type="InterPro" id="IPR013131">
    <property type="entry name" value="Mannitol_DH_N"/>
</dbReference>
<name>A6WFS7_KINRD</name>
<dbReference type="Pfam" id="PF01232">
    <property type="entry name" value="Mannitol_dh"/>
    <property type="match status" value="1"/>
</dbReference>
<dbReference type="HOGENOM" id="CLU_634262_0_0_11"/>
<feature type="domain" description="Mannitol dehydrogenase C-terminal" evidence="5">
    <location>
        <begin position="258"/>
        <end position="375"/>
    </location>
</feature>
<comment type="catalytic activity">
    <reaction evidence="2">
        <text>D-mannitol 1-phosphate + NAD(+) = beta-D-fructose 6-phosphate + NADH + H(+)</text>
        <dbReference type="Rhea" id="RHEA:19661"/>
        <dbReference type="ChEBI" id="CHEBI:15378"/>
        <dbReference type="ChEBI" id="CHEBI:57540"/>
        <dbReference type="ChEBI" id="CHEBI:57634"/>
        <dbReference type="ChEBI" id="CHEBI:57945"/>
        <dbReference type="ChEBI" id="CHEBI:61381"/>
        <dbReference type="EC" id="1.1.1.17"/>
    </reaction>
</comment>
<dbReference type="SUPFAM" id="SSF51735">
    <property type="entry name" value="NAD(P)-binding Rossmann-fold domains"/>
    <property type="match status" value="1"/>
</dbReference>
<dbReference type="Gene3D" id="3.40.50.720">
    <property type="entry name" value="NAD(P)-binding Rossmann-like Domain"/>
    <property type="match status" value="1"/>
</dbReference>
<feature type="domain" description="Mannitol dehydrogenase N-terminal" evidence="4">
    <location>
        <begin position="33"/>
        <end position="236"/>
    </location>
</feature>
<evidence type="ECO:0000256" key="1">
    <source>
        <dbReference type="ARBA" id="ARBA00023002"/>
    </source>
</evidence>
<feature type="compositionally biased region" description="Polar residues" evidence="3">
    <location>
        <begin position="1"/>
        <end position="17"/>
    </location>
</feature>
<dbReference type="eggNOG" id="COG0246">
    <property type="taxonomic scope" value="Bacteria"/>
</dbReference>
<evidence type="ECO:0000259" key="5">
    <source>
        <dbReference type="Pfam" id="PF08125"/>
    </source>
</evidence>
<organism evidence="6 7">
    <name type="scientific">Kineococcus radiotolerans (strain ATCC BAA-149 / DSM 14245 / SRS30216)</name>
    <dbReference type="NCBI Taxonomy" id="266940"/>
    <lineage>
        <taxon>Bacteria</taxon>
        <taxon>Bacillati</taxon>
        <taxon>Actinomycetota</taxon>
        <taxon>Actinomycetes</taxon>
        <taxon>Kineosporiales</taxon>
        <taxon>Kineosporiaceae</taxon>
        <taxon>Kineococcus</taxon>
    </lineage>
</organism>
<keyword evidence="7" id="KW-1185">Reference proteome</keyword>
<reference evidence="7" key="1">
    <citation type="journal article" date="2008" name="PLoS ONE">
        <title>Survival in nuclear waste, extreme resistance, and potential applications gleaned from the genome sequence of Kineococcus radiotolerans SRS30216.</title>
        <authorList>
            <person name="Bagwell C.E."/>
            <person name="Bhat S."/>
            <person name="Hawkins G.M."/>
            <person name="Smith B.W."/>
            <person name="Biswas T."/>
            <person name="Hoover T.R."/>
            <person name="Saunders E."/>
            <person name="Han C.S."/>
            <person name="Tsodikov O.V."/>
            <person name="Shimkets L.J."/>
        </authorList>
    </citation>
    <scope>NUCLEOTIDE SEQUENCE [LARGE SCALE GENOMIC DNA]</scope>
    <source>
        <strain evidence="7">ATCC BAA-149 / DSM 14245 / SRS30216</strain>
    </source>
</reference>
<proteinExistence type="predicted"/>